<evidence type="ECO:0000313" key="3">
    <source>
        <dbReference type="Proteomes" id="UP000219422"/>
    </source>
</evidence>
<protein>
    <recommendedName>
        <fullName evidence="1">Endoribonuclease L-PSP/chorismate mutase-like domain-containing protein</fullName>
    </recommendedName>
</protein>
<reference evidence="2 3" key="1">
    <citation type="submission" date="2017-10" db="EMBL/GenBank/DDBJ databases">
        <title>Sphingobium yanoikuyae S72.</title>
        <authorList>
            <person name="Sanchez E."/>
            <person name="Bustos P."/>
            <person name="Mendoza P."/>
            <person name="Guo X."/>
            <person name="Mendoza A."/>
        </authorList>
    </citation>
    <scope>NUCLEOTIDE SEQUENCE [LARGE SCALE GENOMIC DNA]</scope>
    <source>
        <strain evidence="2 3">S72</strain>
    </source>
</reference>
<dbReference type="PANTHER" id="PTHR43760:SF1">
    <property type="entry name" value="ENDORIBONUCLEASE L-PSP_CHORISMATE MUTASE-LIKE DOMAIN-CONTAINING PROTEIN"/>
    <property type="match status" value="1"/>
</dbReference>
<dbReference type="Gene3D" id="3.30.1330.40">
    <property type="entry name" value="RutC-like"/>
    <property type="match status" value="1"/>
</dbReference>
<feature type="domain" description="Endoribonuclease L-PSP/chorismate mutase-like" evidence="1">
    <location>
        <begin position="17"/>
        <end position="159"/>
    </location>
</feature>
<accession>A0A291N754</accession>
<dbReference type="SUPFAM" id="SSF55298">
    <property type="entry name" value="YjgF-like"/>
    <property type="match status" value="1"/>
</dbReference>
<dbReference type="InterPro" id="IPR013813">
    <property type="entry name" value="Endoribo_LPSP/chorism_mut-like"/>
</dbReference>
<evidence type="ECO:0000259" key="1">
    <source>
        <dbReference type="Pfam" id="PF14588"/>
    </source>
</evidence>
<proteinExistence type="predicted"/>
<sequence length="160" mass="16939">MRDPIPAGSLVEALGRLGLTLPHAPHGVADYEAYSVVGNMVYTSGQLPWGPDGQLAFKGKIGSVLTPQQGYEACRLSALYGLAQIVDAAGSPDRIVRLVRVDGVLNVAAGFIDTPQVLDGASNLLNTVLGERGRHSRAISTNPEMPLDCACLVYLWAEIL</sequence>
<dbReference type="KEGG" id="sya:A6768_08340"/>
<dbReference type="InterPro" id="IPR035959">
    <property type="entry name" value="RutC-like_sf"/>
</dbReference>
<dbReference type="Proteomes" id="UP000219422">
    <property type="component" value="Chromosome"/>
</dbReference>
<dbReference type="CDD" id="cd02199">
    <property type="entry name" value="YjgF_YER057c_UK114_like_1"/>
    <property type="match status" value="1"/>
</dbReference>
<name>A0A291N754_SPHYA</name>
<dbReference type="AlphaFoldDB" id="A0A291N754"/>
<dbReference type="Pfam" id="PF14588">
    <property type="entry name" value="YjgF_endoribonc"/>
    <property type="match status" value="1"/>
</dbReference>
<dbReference type="PANTHER" id="PTHR43760">
    <property type="entry name" value="ENDORIBONUCLEASE-RELATED"/>
    <property type="match status" value="1"/>
</dbReference>
<organism evidence="2 3">
    <name type="scientific">Sphingobium yanoikuyae</name>
    <name type="common">Sphingomonas yanoikuyae</name>
    <dbReference type="NCBI Taxonomy" id="13690"/>
    <lineage>
        <taxon>Bacteria</taxon>
        <taxon>Pseudomonadati</taxon>
        <taxon>Pseudomonadota</taxon>
        <taxon>Alphaproteobacteria</taxon>
        <taxon>Sphingomonadales</taxon>
        <taxon>Sphingomonadaceae</taxon>
        <taxon>Sphingobium</taxon>
    </lineage>
</organism>
<evidence type="ECO:0000313" key="2">
    <source>
        <dbReference type="EMBL" id="ATI83217.1"/>
    </source>
</evidence>
<gene>
    <name evidence="2" type="ORF">A6768_08340</name>
</gene>
<dbReference type="EMBL" id="CP023741">
    <property type="protein sequence ID" value="ATI83217.1"/>
    <property type="molecule type" value="Genomic_DNA"/>
</dbReference>